<name>A0A246GM48_9FLAO</name>
<dbReference type="AlphaFoldDB" id="A0A246GM48"/>
<accession>A0A246GM48</accession>
<evidence type="ECO:0000313" key="2">
    <source>
        <dbReference type="EMBL" id="OWP84780.1"/>
    </source>
</evidence>
<gene>
    <name evidence="2" type="ORF">BWK59_03400</name>
</gene>
<dbReference type="Pfam" id="PF04402">
    <property type="entry name" value="SIMPL"/>
    <property type="match status" value="1"/>
</dbReference>
<dbReference type="PANTHER" id="PTHR34387:SF1">
    <property type="entry name" value="PERIPLASMIC IMMUNOGENIC PROTEIN"/>
    <property type="match status" value="1"/>
</dbReference>
<organism evidence="2 3">
    <name type="scientific">Flavobacterium davisii</name>
    <dbReference type="NCBI Taxonomy" id="2906077"/>
    <lineage>
        <taxon>Bacteria</taxon>
        <taxon>Pseudomonadati</taxon>
        <taxon>Bacteroidota</taxon>
        <taxon>Flavobacteriia</taxon>
        <taxon>Flavobacteriales</taxon>
        <taxon>Flavobacteriaceae</taxon>
        <taxon>Flavobacterium</taxon>
    </lineage>
</organism>
<protein>
    <recommendedName>
        <fullName evidence="4">DUF541 domain-containing protein</fullName>
    </recommendedName>
</protein>
<reference evidence="2 3" key="1">
    <citation type="journal article" date="2017" name="Infect. Genet. Evol.">
        <title>Comparative genome analysis of fish pathogen Flavobacterium columnare reveals extensive sequence diversity within the species.</title>
        <authorList>
            <person name="Kayansamruaj P."/>
            <person name="Dong H.T."/>
            <person name="Hirono I."/>
            <person name="Kondo H."/>
            <person name="Senapin S."/>
            <person name="Rodkhum C."/>
        </authorList>
    </citation>
    <scope>NUCLEOTIDE SEQUENCE [LARGE SCALE GENOMIC DNA]</scope>
    <source>
        <strain evidence="2 3">1215</strain>
    </source>
</reference>
<evidence type="ECO:0000313" key="3">
    <source>
        <dbReference type="Proteomes" id="UP000197768"/>
    </source>
</evidence>
<keyword evidence="1" id="KW-0732">Signal</keyword>
<comment type="caution">
    <text evidence="2">The sequence shown here is derived from an EMBL/GenBank/DDBJ whole genome shotgun (WGS) entry which is preliminary data.</text>
</comment>
<dbReference type="InterPro" id="IPR007497">
    <property type="entry name" value="SIMPL/DUF541"/>
</dbReference>
<evidence type="ECO:0000256" key="1">
    <source>
        <dbReference type="SAM" id="SignalP"/>
    </source>
</evidence>
<dbReference type="EMBL" id="MTCZ01000018">
    <property type="protein sequence ID" value="OWP84780.1"/>
    <property type="molecule type" value="Genomic_DNA"/>
</dbReference>
<dbReference type="GO" id="GO:0006974">
    <property type="term" value="P:DNA damage response"/>
    <property type="evidence" value="ECO:0007669"/>
    <property type="project" value="TreeGrafter"/>
</dbReference>
<dbReference type="Gene3D" id="3.30.70.2970">
    <property type="entry name" value="Protein of unknown function (DUF541), domain 2"/>
    <property type="match status" value="1"/>
</dbReference>
<dbReference type="RefSeq" id="WP_088391060.1">
    <property type="nucleotide sequence ID" value="NZ_MTCZ01000018.1"/>
</dbReference>
<sequence>MKKLITSLFFLMSFIMQAQELKQQIPQVSVSGEGKIKVIPDQCLITLGVENTAKDATTAKKMNDDIIYKLIQYIKEYNIPASDYQTTDVNLNKNYDYEKKKYNFYASQTISILLKDIKKYNDFMLGITDTGITNIRGVDFKTSKLEELEKEARKKAMLNAKQKAEDFVSVLGQKVGKLLLVTDNSSSYYPQQPMMYKSAGMREALGDSGNKEILAIGEIAVVVNVQVGFVIE</sequence>
<dbReference type="InterPro" id="IPR052022">
    <property type="entry name" value="26kDa_periplasmic_antigen"/>
</dbReference>
<feature type="signal peptide" evidence="1">
    <location>
        <begin position="1"/>
        <end position="18"/>
    </location>
</feature>
<dbReference type="Proteomes" id="UP000197768">
    <property type="component" value="Unassembled WGS sequence"/>
</dbReference>
<evidence type="ECO:0008006" key="4">
    <source>
        <dbReference type="Google" id="ProtNLM"/>
    </source>
</evidence>
<dbReference type="PANTHER" id="PTHR34387">
    <property type="entry name" value="SLR1258 PROTEIN"/>
    <property type="match status" value="1"/>
</dbReference>
<dbReference type="Gene3D" id="3.30.110.170">
    <property type="entry name" value="Protein of unknown function (DUF541), domain 1"/>
    <property type="match status" value="1"/>
</dbReference>
<feature type="chain" id="PRO_5011992538" description="DUF541 domain-containing protein" evidence="1">
    <location>
        <begin position="19"/>
        <end position="232"/>
    </location>
</feature>
<proteinExistence type="predicted"/>